<proteinExistence type="predicted"/>
<accession>A0A7C2K0D5</accession>
<comment type="caution">
    <text evidence="1">The sequence shown here is derived from an EMBL/GenBank/DDBJ whole genome shotgun (WGS) entry which is preliminary data.</text>
</comment>
<dbReference type="EMBL" id="DSOK01000320">
    <property type="protein sequence ID" value="HEN16080.1"/>
    <property type="molecule type" value="Genomic_DNA"/>
</dbReference>
<dbReference type="PROSITE" id="PS51257">
    <property type="entry name" value="PROKAR_LIPOPROTEIN"/>
    <property type="match status" value="1"/>
</dbReference>
<protein>
    <recommendedName>
        <fullName evidence="2">DUF3299 domain-containing protein</fullName>
    </recommendedName>
</protein>
<sequence length="261" mass="28438">MPCHSRIGWLLVGCVVALGCDAGRPAGEFKTYDQLLTKEQAAAGTAADRDVDEDQPLTADIVPEPERTVVDDPPVSAIVPINVVDGTQAASILEASTSNSQAVTSAVAAAATAPRTIELLVPQREFKLEGKPAGLRVSYDDLDLLKILNMDPVPADATDHFPGWLKDLNGKQVRIRGFMYPTFESSGIEQFVLARDNQICCFGRDPKVYDLIAVQLAPGRTTDYIPNRPFDVVGTFRIEMLAERGKPLGLYWLEDAQVIDR</sequence>
<gene>
    <name evidence="1" type="ORF">ENQ76_11515</name>
</gene>
<dbReference type="Gene3D" id="2.40.50.870">
    <property type="entry name" value="Protein of unknown function (DUF3299)"/>
    <property type="match status" value="1"/>
</dbReference>
<evidence type="ECO:0000313" key="1">
    <source>
        <dbReference type="EMBL" id="HEN16080.1"/>
    </source>
</evidence>
<evidence type="ECO:0008006" key="2">
    <source>
        <dbReference type="Google" id="ProtNLM"/>
    </source>
</evidence>
<dbReference type="AlphaFoldDB" id="A0A7C2K0D5"/>
<reference evidence="1" key="1">
    <citation type="journal article" date="2020" name="mSystems">
        <title>Genome- and Community-Level Interaction Insights into Carbon Utilization and Element Cycling Functions of Hydrothermarchaeota in Hydrothermal Sediment.</title>
        <authorList>
            <person name="Zhou Z."/>
            <person name="Liu Y."/>
            <person name="Xu W."/>
            <person name="Pan J."/>
            <person name="Luo Z.H."/>
            <person name="Li M."/>
        </authorList>
    </citation>
    <scope>NUCLEOTIDE SEQUENCE [LARGE SCALE GENOMIC DNA]</scope>
    <source>
        <strain evidence="1">SpSt-339</strain>
    </source>
</reference>
<organism evidence="1">
    <name type="scientific">Schlesneria paludicola</name>
    <dbReference type="NCBI Taxonomy" id="360056"/>
    <lineage>
        <taxon>Bacteria</taxon>
        <taxon>Pseudomonadati</taxon>
        <taxon>Planctomycetota</taxon>
        <taxon>Planctomycetia</taxon>
        <taxon>Planctomycetales</taxon>
        <taxon>Planctomycetaceae</taxon>
        <taxon>Schlesneria</taxon>
    </lineage>
</organism>
<name>A0A7C2K0D5_9PLAN</name>